<comment type="caution">
    <text evidence="2">The sequence shown here is derived from an EMBL/GenBank/DDBJ whole genome shotgun (WGS) entry which is preliminary data.</text>
</comment>
<gene>
    <name evidence="2" type="ORF">B0H65DRAFT_570003</name>
</gene>
<accession>A0AAE0JGC4</accession>
<keyword evidence="3" id="KW-1185">Reference proteome</keyword>
<feature type="compositionally biased region" description="Basic and acidic residues" evidence="1">
    <location>
        <begin position="241"/>
        <end position="252"/>
    </location>
</feature>
<evidence type="ECO:0000313" key="3">
    <source>
        <dbReference type="Proteomes" id="UP001278500"/>
    </source>
</evidence>
<dbReference type="GeneID" id="87867587"/>
<feature type="region of interest" description="Disordered" evidence="1">
    <location>
        <begin position="292"/>
        <end position="316"/>
    </location>
</feature>
<dbReference type="EMBL" id="JAUEPP010000003">
    <property type="protein sequence ID" value="KAK3347342.1"/>
    <property type="molecule type" value="Genomic_DNA"/>
</dbReference>
<feature type="compositionally biased region" description="Low complexity" evidence="1">
    <location>
        <begin position="124"/>
        <end position="133"/>
    </location>
</feature>
<feature type="compositionally biased region" description="Basic and acidic residues" evidence="1">
    <location>
        <begin position="147"/>
        <end position="157"/>
    </location>
</feature>
<feature type="region of interest" description="Disordered" evidence="1">
    <location>
        <begin position="197"/>
        <end position="274"/>
    </location>
</feature>
<protein>
    <submittedName>
        <fullName evidence="2">Uncharacterized protein</fullName>
    </submittedName>
</protein>
<organism evidence="2 3">
    <name type="scientific">Neurospora tetraspora</name>
    <dbReference type="NCBI Taxonomy" id="94610"/>
    <lineage>
        <taxon>Eukaryota</taxon>
        <taxon>Fungi</taxon>
        <taxon>Dikarya</taxon>
        <taxon>Ascomycota</taxon>
        <taxon>Pezizomycotina</taxon>
        <taxon>Sordariomycetes</taxon>
        <taxon>Sordariomycetidae</taxon>
        <taxon>Sordariales</taxon>
        <taxon>Sordariaceae</taxon>
        <taxon>Neurospora</taxon>
    </lineage>
</organism>
<sequence length="316" mass="35868">MDFFLVRPHMSLLVSPHTVTVNPVMSSDLRPHTIPATKLRTMTTNLAVSPNTRRPLTECRPHIFPIPMILAAASSLTNSLRSNTLRNSPLANPLANPLTNPLANPLTNPLRNNYFAAWIFQADQQPADQPAEEQSAEKTAEQPVHQPAEKPDRRWNARSEPLPMSHKHRKTTKQQLSEELQRREEFEIDMVSESNDRFVHEQTQQTQQAQQAQPADQPAEKQPAEEQPAEMLSEDQPADQPPKKQPDRRWNAHSEPLPMSHKRGRTHRETTSELESTIAKFTKYAKENSAGAISLAPREQRPVTHASLPKWHVDLQ</sequence>
<reference evidence="2" key="2">
    <citation type="submission" date="2023-06" db="EMBL/GenBank/DDBJ databases">
        <authorList>
            <consortium name="Lawrence Berkeley National Laboratory"/>
            <person name="Haridas S."/>
            <person name="Hensen N."/>
            <person name="Bonometti L."/>
            <person name="Westerberg I."/>
            <person name="Brannstrom I.O."/>
            <person name="Guillou S."/>
            <person name="Cros-Aarteil S."/>
            <person name="Calhoun S."/>
            <person name="Kuo A."/>
            <person name="Mondo S."/>
            <person name="Pangilinan J."/>
            <person name="Riley R."/>
            <person name="Labutti K."/>
            <person name="Andreopoulos B."/>
            <person name="Lipzen A."/>
            <person name="Chen C."/>
            <person name="Yanf M."/>
            <person name="Daum C."/>
            <person name="Ng V."/>
            <person name="Clum A."/>
            <person name="Steindorff A."/>
            <person name="Ohm R."/>
            <person name="Martin F."/>
            <person name="Silar P."/>
            <person name="Natvig D."/>
            <person name="Lalanne C."/>
            <person name="Gautier V."/>
            <person name="Ament-Velasquez S.L."/>
            <person name="Kruys A."/>
            <person name="Hutchinson M.I."/>
            <person name="Powell A.J."/>
            <person name="Barry K."/>
            <person name="Miller A.N."/>
            <person name="Grigoriev I.V."/>
            <person name="Debuchy R."/>
            <person name="Gladieux P."/>
            <person name="Thoren M.H."/>
            <person name="Johannesson H."/>
        </authorList>
    </citation>
    <scope>NUCLEOTIDE SEQUENCE</scope>
    <source>
        <strain evidence="2">CBS 560.94</strain>
    </source>
</reference>
<feature type="region of interest" description="Disordered" evidence="1">
    <location>
        <begin position="124"/>
        <end position="178"/>
    </location>
</feature>
<reference evidence="2" key="1">
    <citation type="journal article" date="2023" name="Mol. Phylogenet. Evol.">
        <title>Genome-scale phylogeny and comparative genomics of the fungal order Sordariales.</title>
        <authorList>
            <person name="Hensen N."/>
            <person name="Bonometti L."/>
            <person name="Westerberg I."/>
            <person name="Brannstrom I.O."/>
            <person name="Guillou S."/>
            <person name="Cros-Aarteil S."/>
            <person name="Calhoun S."/>
            <person name="Haridas S."/>
            <person name="Kuo A."/>
            <person name="Mondo S."/>
            <person name="Pangilinan J."/>
            <person name="Riley R."/>
            <person name="LaButti K."/>
            <person name="Andreopoulos B."/>
            <person name="Lipzen A."/>
            <person name="Chen C."/>
            <person name="Yan M."/>
            <person name="Daum C."/>
            <person name="Ng V."/>
            <person name="Clum A."/>
            <person name="Steindorff A."/>
            <person name="Ohm R.A."/>
            <person name="Martin F."/>
            <person name="Silar P."/>
            <person name="Natvig D.O."/>
            <person name="Lalanne C."/>
            <person name="Gautier V."/>
            <person name="Ament-Velasquez S.L."/>
            <person name="Kruys A."/>
            <person name="Hutchinson M.I."/>
            <person name="Powell A.J."/>
            <person name="Barry K."/>
            <person name="Miller A.N."/>
            <person name="Grigoriev I.V."/>
            <person name="Debuchy R."/>
            <person name="Gladieux P."/>
            <person name="Hiltunen Thoren M."/>
            <person name="Johannesson H."/>
        </authorList>
    </citation>
    <scope>NUCLEOTIDE SEQUENCE</scope>
    <source>
        <strain evidence="2">CBS 560.94</strain>
    </source>
</reference>
<name>A0AAE0JGC4_9PEZI</name>
<evidence type="ECO:0000313" key="2">
    <source>
        <dbReference type="EMBL" id="KAK3347342.1"/>
    </source>
</evidence>
<dbReference type="RefSeq" id="XP_062682424.1">
    <property type="nucleotide sequence ID" value="XM_062830433.1"/>
</dbReference>
<proteinExistence type="predicted"/>
<dbReference type="Proteomes" id="UP001278500">
    <property type="component" value="Unassembled WGS sequence"/>
</dbReference>
<feature type="compositionally biased region" description="Low complexity" evidence="1">
    <location>
        <begin position="201"/>
        <end position="217"/>
    </location>
</feature>
<evidence type="ECO:0000256" key="1">
    <source>
        <dbReference type="SAM" id="MobiDB-lite"/>
    </source>
</evidence>
<dbReference type="AlphaFoldDB" id="A0AAE0JGC4"/>